<feature type="non-terminal residue" evidence="2">
    <location>
        <position position="1"/>
    </location>
</feature>
<dbReference type="InterPro" id="IPR018497">
    <property type="entry name" value="Peptidase_M13_C"/>
</dbReference>
<dbReference type="PROSITE" id="PS51885">
    <property type="entry name" value="NEPRILYSIN"/>
    <property type="match status" value="1"/>
</dbReference>
<sequence length="117" mass="13709">FSVNFAGIGIAIGREIVNAFFYNTETIDAFNSSMHHWWSNTTLNNFNNKILECNQYLSNITKFNPLKHDTELINTLYSELNSLQLTFQAYKNYLEESNIPYPDETFEDLDFSEDQLF</sequence>
<name>A0A1B6JQR9_9HEMI</name>
<proteinExistence type="predicted"/>
<gene>
    <name evidence="2" type="ORF">g.440</name>
</gene>
<dbReference type="PANTHER" id="PTHR11733:SF241">
    <property type="entry name" value="GH26575P-RELATED"/>
    <property type="match status" value="1"/>
</dbReference>
<dbReference type="Gene3D" id="3.40.390.10">
    <property type="entry name" value="Collagenase (Catalytic Domain)"/>
    <property type="match status" value="1"/>
</dbReference>
<dbReference type="InterPro" id="IPR024079">
    <property type="entry name" value="MetalloPept_cat_dom_sf"/>
</dbReference>
<feature type="domain" description="Peptidase M13 C-terminal" evidence="1">
    <location>
        <begin position="2"/>
        <end position="103"/>
    </location>
</feature>
<dbReference type="GO" id="GO:0004222">
    <property type="term" value="F:metalloendopeptidase activity"/>
    <property type="evidence" value="ECO:0007669"/>
    <property type="project" value="InterPro"/>
</dbReference>
<dbReference type="Pfam" id="PF01431">
    <property type="entry name" value="Peptidase_M13"/>
    <property type="match status" value="1"/>
</dbReference>
<dbReference type="InterPro" id="IPR000718">
    <property type="entry name" value="Peptidase_M13"/>
</dbReference>
<evidence type="ECO:0000313" key="2">
    <source>
        <dbReference type="EMBL" id="JAT01486.1"/>
    </source>
</evidence>
<dbReference type="SUPFAM" id="SSF55486">
    <property type="entry name" value="Metalloproteases ('zincins'), catalytic domain"/>
    <property type="match status" value="1"/>
</dbReference>
<accession>A0A1B6JQR9</accession>
<feature type="non-terminal residue" evidence="2">
    <location>
        <position position="117"/>
    </location>
</feature>
<dbReference type="GO" id="GO:0005886">
    <property type="term" value="C:plasma membrane"/>
    <property type="evidence" value="ECO:0007669"/>
    <property type="project" value="TreeGrafter"/>
</dbReference>
<dbReference type="PANTHER" id="PTHR11733">
    <property type="entry name" value="ZINC METALLOPROTEASE FAMILY M13 NEPRILYSIN-RELATED"/>
    <property type="match status" value="1"/>
</dbReference>
<dbReference type="AlphaFoldDB" id="A0A1B6JQR9"/>
<protein>
    <recommendedName>
        <fullName evidence="1">Peptidase M13 C-terminal domain-containing protein</fullName>
    </recommendedName>
</protein>
<reference evidence="2" key="1">
    <citation type="submission" date="2015-11" db="EMBL/GenBank/DDBJ databases">
        <title>De novo transcriptome assembly of four potential Pierce s Disease insect vectors from Arizona vineyards.</title>
        <authorList>
            <person name="Tassone E.E."/>
        </authorList>
    </citation>
    <scope>NUCLEOTIDE SEQUENCE</scope>
</reference>
<dbReference type="EMBL" id="GECU01006221">
    <property type="protein sequence ID" value="JAT01486.1"/>
    <property type="molecule type" value="Transcribed_RNA"/>
</dbReference>
<evidence type="ECO:0000259" key="1">
    <source>
        <dbReference type="Pfam" id="PF01431"/>
    </source>
</evidence>
<organism evidence="2">
    <name type="scientific">Homalodisca liturata</name>
    <dbReference type="NCBI Taxonomy" id="320908"/>
    <lineage>
        <taxon>Eukaryota</taxon>
        <taxon>Metazoa</taxon>
        <taxon>Ecdysozoa</taxon>
        <taxon>Arthropoda</taxon>
        <taxon>Hexapoda</taxon>
        <taxon>Insecta</taxon>
        <taxon>Pterygota</taxon>
        <taxon>Neoptera</taxon>
        <taxon>Paraneoptera</taxon>
        <taxon>Hemiptera</taxon>
        <taxon>Auchenorrhyncha</taxon>
        <taxon>Membracoidea</taxon>
        <taxon>Cicadellidae</taxon>
        <taxon>Cicadellinae</taxon>
        <taxon>Proconiini</taxon>
        <taxon>Homalodisca</taxon>
    </lineage>
</organism>
<dbReference type="GO" id="GO:0016485">
    <property type="term" value="P:protein processing"/>
    <property type="evidence" value="ECO:0007669"/>
    <property type="project" value="TreeGrafter"/>
</dbReference>